<keyword evidence="7" id="KW-1185">Reference proteome</keyword>
<name>A0A9P9IAI7_9PLEO</name>
<feature type="compositionally biased region" description="Low complexity" evidence="4">
    <location>
        <begin position="613"/>
        <end position="630"/>
    </location>
</feature>
<dbReference type="InterPro" id="IPR043145">
    <property type="entry name" value="Znf_ZZ_sf"/>
</dbReference>
<feature type="region of interest" description="Disordered" evidence="4">
    <location>
        <begin position="141"/>
        <end position="164"/>
    </location>
</feature>
<dbReference type="Proteomes" id="UP000700596">
    <property type="component" value="Unassembled WGS sequence"/>
</dbReference>
<accession>A0A9P9IAI7</accession>
<feature type="region of interest" description="Disordered" evidence="4">
    <location>
        <begin position="1"/>
        <end position="59"/>
    </location>
</feature>
<evidence type="ECO:0000313" key="7">
    <source>
        <dbReference type="Proteomes" id="UP000700596"/>
    </source>
</evidence>
<organism evidence="6 7">
    <name type="scientific">Dendryphion nanum</name>
    <dbReference type="NCBI Taxonomy" id="256645"/>
    <lineage>
        <taxon>Eukaryota</taxon>
        <taxon>Fungi</taxon>
        <taxon>Dikarya</taxon>
        <taxon>Ascomycota</taxon>
        <taxon>Pezizomycotina</taxon>
        <taxon>Dothideomycetes</taxon>
        <taxon>Pleosporomycetidae</taxon>
        <taxon>Pleosporales</taxon>
        <taxon>Torulaceae</taxon>
        <taxon>Dendryphion</taxon>
    </lineage>
</organism>
<dbReference type="SUPFAM" id="SSF57850">
    <property type="entry name" value="RING/U-box"/>
    <property type="match status" value="1"/>
</dbReference>
<dbReference type="GO" id="GO:0008270">
    <property type="term" value="F:zinc ion binding"/>
    <property type="evidence" value="ECO:0007669"/>
    <property type="project" value="UniProtKB-KW"/>
</dbReference>
<gene>
    <name evidence="6" type="ORF">B0J11DRAFT_186672</name>
</gene>
<dbReference type="Gene3D" id="3.30.60.90">
    <property type="match status" value="1"/>
</dbReference>
<dbReference type="OrthoDB" id="661148at2759"/>
<dbReference type="EMBL" id="JAGMWT010000021">
    <property type="protein sequence ID" value="KAH7112579.1"/>
    <property type="molecule type" value="Genomic_DNA"/>
</dbReference>
<dbReference type="Pfam" id="PF00569">
    <property type="entry name" value="ZZ"/>
    <property type="match status" value="1"/>
</dbReference>
<feature type="compositionally biased region" description="Polar residues" evidence="4">
    <location>
        <begin position="142"/>
        <end position="161"/>
    </location>
</feature>
<evidence type="ECO:0000256" key="1">
    <source>
        <dbReference type="ARBA" id="ARBA00022723"/>
    </source>
</evidence>
<reference evidence="6" key="1">
    <citation type="journal article" date="2021" name="Nat. Commun.">
        <title>Genetic determinants of endophytism in the Arabidopsis root mycobiome.</title>
        <authorList>
            <person name="Mesny F."/>
            <person name="Miyauchi S."/>
            <person name="Thiergart T."/>
            <person name="Pickel B."/>
            <person name="Atanasova L."/>
            <person name="Karlsson M."/>
            <person name="Huettel B."/>
            <person name="Barry K.W."/>
            <person name="Haridas S."/>
            <person name="Chen C."/>
            <person name="Bauer D."/>
            <person name="Andreopoulos W."/>
            <person name="Pangilinan J."/>
            <person name="LaButti K."/>
            <person name="Riley R."/>
            <person name="Lipzen A."/>
            <person name="Clum A."/>
            <person name="Drula E."/>
            <person name="Henrissat B."/>
            <person name="Kohler A."/>
            <person name="Grigoriev I.V."/>
            <person name="Martin F.M."/>
            <person name="Hacquard S."/>
        </authorList>
    </citation>
    <scope>NUCLEOTIDE SEQUENCE</scope>
    <source>
        <strain evidence="6">MPI-CAGE-CH-0243</strain>
    </source>
</reference>
<proteinExistence type="predicted"/>
<feature type="domain" description="ZZ-type" evidence="5">
    <location>
        <begin position="434"/>
        <end position="478"/>
    </location>
</feature>
<dbReference type="AlphaFoldDB" id="A0A9P9IAI7"/>
<protein>
    <recommendedName>
        <fullName evidence="5">ZZ-type domain-containing protein</fullName>
    </recommendedName>
</protein>
<keyword evidence="2" id="KW-0863">Zinc-finger</keyword>
<evidence type="ECO:0000256" key="2">
    <source>
        <dbReference type="ARBA" id="ARBA00022771"/>
    </source>
</evidence>
<feature type="compositionally biased region" description="Low complexity" evidence="4">
    <location>
        <begin position="1"/>
        <end position="11"/>
    </location>
</feature>
<feature type="compositionally biased region" description="Gly residues" evidence="4">
    <location>
        <begin position="599"/>
        <end position="612"/>
    </location>
</feature>
<comment type="caution">
    <text evidence="6">The sequence shown here is derived from an EMBL/GenBank/DDBJ whole genome shotgun (WGS) entry which is preliminary data.</text>
</comment>
<feature type="region of interest" description="Disordered" evidence="4">
    <location>
        <begin position="582"/>
        <end position="630"/>
    </location>
</feature>
<keyword evidence="3" id="KW-0862">Zinc</keyword>
<feature type="compositionally biased region" description="Polar residues" evidence="4">
    <location>
        <begin position="46"/>
        <end position="59"/>
    </location>
</feature>
<keyword evidence="1" id="KW-0479">Metal-binding</keyword>
<evidence type="ECO:0000259" key="5">
    <source>
        <dbReference type="SMART" id="SM00291"/>
    </source>
</evidence>
<feature type="region of interest" description="Disordered" evidence="4">
    <location>
        <begin position="105"/>
        <end position="127"/>
    </location>
</feature>
<evidence type="ECO:0000256" key="4">
    <source>
        <dbReference type="SAM" id="MobiDB-lite"/>
    </source>
</evidence>
<dbReference type="InterPro" id="IPR000433">
    <property type="entry name" value="Znf_ZZ"/>
</dbReference>
<sequence length="630" mass="68945">MAPPIATSISPSPGPPTSHRPPQLIPTAQSQDNRYSYYDPQYFDRNLSTQHIPPSTSIMQHHDANAPVLAELPAPPPPAPPTSTPAEQLNEDELLAHKLQQMEVAEAEAHARVRSNSSVSNPSSQFTLTSSTASTLLGDSLQQPTTVRPHSFHASPSTSHDPNYFAHASQLQLSSNPNPANLAPEVVVSQAFPSGQTTPTNAYPFPTLPTLPSPHPTAHLPPAPEDPVELARYLEIHRQVPYPPQWALPPIVATFYQSFVFSRKTTWLDPLHSVFWRNVRFSENARNPVPPVFKLGFYARGGHFRDPRLTWVMTNPAAPTRSEQMRELWKYELRRDLTTYERKTETLRPGKGREILCTYVHAANYDSLNFIGTDGRRYKWVTHGPVSSVHGARYDTLRHALFVSTQRNGNQDPLYGQIVADHTYWDGFIDHKEVHAKVTCTGCAAFPLIGLRWKCKVCPSHESCDTCRLTQVGVKPTCKFTLVSLPDEALYIRSPTVDITIVIATLQIMKDWEKYSMQRQKSRDPAGFAFTEDMARANDLGRIRYFQASDFDGKLRAGDDGAWDDCHGTMIAALEGAKSAAESGGSQVGFGSEYSVGNGSSGGGSSSGGDSGGSSSSSSGGDSGGSSSSS</sequence>
<evidence type="ECO:0000256" key="3">
    <source>
        <dbReference type="ARBA" id="ARBA00022833"/>
    </source>
</evidence>
<evidence type="ECO:0000313" key="6">
    <source>
        <dbReference type="EMBL" id="KAH7112579.1"/>
    </source>
</evidence>
<feature type="compositionally biased region" description="Low complexity" evidence="4">
    <location>
        <begin position="114"/>
        <end position="127"/>
    </location>
</feature>
<dbReference type="SMART" id="SM00291">
    <property type="entry name" value="ZnF_ZZ"/>
    <property type="match status" value="1"/>
</dbReference>